<evidence type="ECO:0000256" key="1">
    <source>
        <dbReference type="ARBA" id="ARBA00003314"/>
    </source>
</evidence>
<evidence type="ECO:0000256" key="9">
    <source>
        <dbReference type="ARBA" id="ARBA00022917"/>
    </source>
</evidence>
<dbReference type="SUPFAM" id="SSF47323">
    <property type="entry name" value="Anticodon-binding domain of a subclass of class I aminoacyl-tRNA synthetases"/>
    <property type="match status" value="1"/>
</dbReference>
<dbReference type="Proteomes" id="UP000604083">
    <property type="component" value="Unassembled WGS sequence"/>
</dbReference>
<evidence type="ECO:0000313" key="15">
    <source>
        <dbReference type="EMBL" id="MBK1832814.1"/>
    </source>
</evidence>
<comment type="function">
    <text evidence="1">Is required not only for elongation of protein synthesis but also for the initiation of all mRNA translation through initiator tRNA(fMet) aminoacylation.</text>
</comment>
<keyword evidence="16" id="KW-1185">Reference proteome</keyword>
<evidence type="ECO:0000256" key="10">
    <source>
        <dbReference type="ARBA" id="ARBA00023146"/>
    </source>
</evidence>
<evidence type="ECO:0000256" key="12">
    <source>
        <dbReference type="RuleBase" id="RU363039"/>
    </source>
</evidence>
<evidence type="ECO:0000313" key="16">
    <source>
        <dbReference type="Proteomes" id="UP000604083"/>
    </source>
</evidence>
<dbReference type="InterPro" id="IPR015413">
    <property type="entry name" value="Methionyl/Leucyl_tRNA_Synth"/>
</dbReference>
<dbReference type="Pfam" id="PF09334">
    <property type="entry name" value="tRNA-synt_1g"/>
    <property type="match status" value="2"/>
</dbReference>
<dbReference type="Gene3D" id="1.10.730.10">
    <property type="entry name" value="Isoleucyl-tRNA Synthetase, Domain 1"/>
    <property type="match status" value="1"/>
</dbReference>
<dbReference type="CDD" id="cd00814">
    <property type="entry name" value="MetRS_core"/>
    <property type="match status" value="1"/>
</dbReference>
<dbReference type="InterPro" id="IPR023457">
    <property type="entry name" value="Met-tRNA_synth_2"/>
</dbReference>
<dbReference type="EC" id="6.1.1.10" evidence="3"/>
<dbReference type="PANTHER" id="PTHR43326:SF1">
    <property type="entry name" value="METHIONINE--TRNA LIGASE, MITOCHONDRIAL"/>
    <property type="match status" value="1"/>
</dbReference>
<evidence type="ECO:0000256" key="2">
    <source>
        <dbReference type="ARBA" id="ARBA00004496"/>
    </source>
</evidence>
<dbReference type="GO" id="GO:0004825">
    <property type="term" value="F:methionine-tRNA ligase activity"/>
    <property type="evidence" value="ECO:0007669"/>
    <property type="project" value="UniProtKB-EC"/>
</dbReference>
<reference evidence="15" key="1">
    <citation type="submission" date="2021-01" db="EMBL/GenBank/DDBJ databases">
        <title>Modified the classification status of verrucomicrobia.</title>
        <authorList>
            <person name="Feng X."/>
        </authorList>
    </citation>
    <scope>NUCLEOTIDE SEQUENCE</scope>
    <source>
        <strain evidence="15">KCTC 12986</strain>
    </source>
</reference>
<dbReference type="SUPFAM" id="SSF52374">
    <property type="entry name" value="Nucleotidylyl transferase"/>
    <property type="match status" value="1"/>
</dbReference>
<feature type="domain" description="Methionyl/Leucyl tRNA synthetase" evidence="13">
    <location>
        <begin position="153"/>
        <end position="376"/>
    </location>
</feature>
<evidence type="ECO:0000256" key="4">
    <source>
        <dbReference type="ARBA" id="ARBA00018753"/>
    </source>
</evidence>
<dbReference type="Pfam" id="PF19303">
    <property type="entry name" value="Anticodon_3"/>
    <property type="match status" value="1"/>
</dbReference>
<sequence length="529" mass="59591">MIFLTTAIDYPNGSPHIGHAYEKVLTDVLARYHRLCGEEVYFLTGVDQHGQKMVQTAEKEGVNVATLAKKNTKKFLKLLDALAISNDGWAETTDERHKACVAKILTDLHEKGQLYKKSYAGFYSVRQEQFLTDKERGEDGEFGPEWGEVVELEEENWYFKLSEHTAWLREAVESDALKVTPAFRKSEVLNAIEKAESTDLCISRPKERLSWGIPLPFDPEFVTYVWFDALINYISFAGYQKEAESGLPDFDKLWPAHSHVIGKDIMVPAHAIYWPCMLHAMGFSNAEMPGLLVHGWWNVKKKDAATGEESSEKMSKSLGNIVDPMELVEKVGTDAVRYYLARDIATGKDSDFDPERLFILFNSEMANGLGNLLNRSLNMTKASLGSELAAYEHDDEECQLVRRSHAALLAAYPEKMAARDLRGTLESIVSFITDVNTFAERTKPWELKKDESKRDQLTAVLHHMCEACALASVLLQPFVPAAAEKMQAQLNAPQLADLTLSELKWGLLRAGQTINKPKPVFPRLQKEEA</sequence>
<comment type="similarity">
    <text evidence="12">Belongs to the class-I aminoacyl-tRNA synthetase family.</text>
</comment>
<proteinExistence type="inferred from homology"/>
<keyword evidence="10 12" id="KW-0030">Aminoacyl-tRNA synthetase</keyword>
<dbReference type="NCBIfam" id="TIGR00398">
    <property type="entry name" value="metG"/>
    <property type="match status" value="1"/>
</dbReference>
<name>A0A934RJY5_9BACT</name>
<evidence type="ECO:0000256" key="11">
    <source>
        <dbReference type="ARBA" id="ARBA00030904"/>
    </source>
</evidence>
<dbReference type="PANTHER" id="PTHR43326">
    <property type="entry name" value="METHIONYL-TRNA SYNTHETASE"/>
    <property type="match status" value="1"/>
</dbReference>
<dbReference type="Gene3D" id="2.170.220.10">
    <property type="match status" value="1"/>
</dbReference>
<dbReference type="CDD" id="cd07957">
    <property type="entry name" value="Anticodon_Ia_Met"/>
    <property type="match status" value="1"/>
</dbReference>
<dbReference type="EMBL" id="JAENIO010000003">
    <property type="protein sequence ID" value="MBK1832814.1"/>
    <property type="molecule type" value="Genomic_DNA"/>
</dbReference>
<dbReference type="GO" id="GO:0005737">
    <property type="term" value="C:cytoplasm"/>
    <property type="evidence" value="ECO:0007669"/>
    <property type="project" value="UniProtKB-SubCell"/>
</dbReference>
<evidence type="ECO:0000256" key="3">
    <source>
        <dbReference type="ARBA" id="ARBA00012838"/>
    </source>
</evidence>
<gene>
    <name evidence="15" type="ORF">JIN78_01970</name>
</gene>
<evidence type="ECO:0000259" key="14">
    <source>
        <dbReference type="Pfam" id="PF19303"/>
    </source>
</evidence>
<dbReference type="InterPro" id="IPR014758">
    <property type="entry name" value="Met-tRNA_synth"/>
</dbReference>
<organism evidence="15 16">
    <name type="scientific">Roseibacillus ishigakijimensis</name>
    <dbReference type="NCBI Taxonomy" id="454146"/>
    <lineage>
        <taxon>Bacteria</taxon>
        <taxon>Pseudomonadati</taxon>
        <taxon>Verrucomicrobiota</taxon>
        <taxon>Verrucomicrobiia</taxon>
        <taxon>Verrucomicrobiales</taxon>
        <taxon>Verrucomicrobiaceae</taxon>
        <taxon>Roseibacillus</taxon>
    </lineage>
</organism>
<keyword evidence="6 12" id="KW-0436">Ligase</keyword>
<evidence type="ECO:0000256" key="8">
    <source>
        <dbReference type="ARBA" id="ARBA00022840"/>
    </source>
</evidence>
<dbReference type="GO" id="GO:0006431">
    <property type="term" value="P:methionyl-tRNA aminoacylation"/>
    <property type="evidence" value="ECO:0007669"/>
    <property type="project" value="InterPro"/>
</dbReference>
<accession>A0A934RJY5</accession>
<keyword evidence="5" id="KW-0963">Cytoplasm</keyword>
<evidence type="ECO:0000259" key="13">
    <source>
        <dbReference type="Pfam" id="PF09334"/>
    </source>
</evidence>
<protein>
    <recommendedName>
        <fullName evidence="4">Methionine--tRNA ligase</fullName>
        <ecNumber evidence="3">6.1.1.10</ecNumber>
    </recommendedName>
    <alternativeName>
        <fullName evidence="11">Methionyl-tRNA synthetase</fullName>
    </alternativeName>
</protein>
<dbReference type="InterPro" id="IPR014729">
    <property type="entry name" value="Rossmann-like_a/b/a_fold"/>
</dbReference>
<evidence type="ECO:0000256" key="6">
    <source>
        <dbReference type="ARBA" id="ARBA00022598"/>
    </source>
</evidence>
<feature type="domain" description="Methionyl-tRNA synthetase anticodon-binding" evidence="14">
    <location>
        <begin position="395"/>
        <end position="528"/>
    </location>
</feature>
<dbReference type="InterPro" id="IPR041872">
    <property type="entry name" value="Anticodon_Met"/>
</dbReference>
<comment type="caution">
    <text evidence="15">The sequence shown here is derived from an EMBL/GenBank/DDBJ whole genome shotgun (WGS) entry which is preliminary data.</text>
</comment>
<dbReference type="RefSeq" id="WP_200390250.1">
    <property type="nucleotide sequence ID" value="NZ_JAENIO010000003.1"/>
</dbReference>
<keyword evidence="9 12" id="KW-0648">Protein biosynthesis</keyword>
<dbReference type="Gene3D" id="3.40.50.620">
    <property type="entry name" value="HUPs"/>
    <property type="match status" value="1"/>
</dbReference>
<dbReference type="InterPro" id="IPR009080">
    <property type="entry name" value="tRNAsynth_Ia_anticodon-bd"/>
</dbReference>
<keyword evidence="7 12" id="KW-0547">Nucleotide-binding</keyword>
<comment type="subcellular location">
    <subcellularLocation>
        <location evidence="2">Cytoplasm</location>
    </subcellularLocation>
</comment>
<keyword evidence="8 12" id="KW-0067">ATP-binding</keyword>
<dbReference type="InterPro" id="IPR033911">
    <property type="entry name" value="MetRS_core"/>
</dbReference>
<dbReference type="GO" id="GO:0005524">
    <property type="term" value="F:ATP binding"/>
    <property type="evidence" value="ECO:0007669"/>
    <property type="project" value="UniProtKB-KW"/>
</dbReference>
<evidence type="ECO:0000256" key="7">
    <source>
        <dbReference type="ARBA" id="ARBA00022741"/>
    </source>
</evidence>
<feature type="domain" description="Methionyl/Leucyl tRNA synthetase" evidence="13">
    <location>
        <begin position="3"/>
        <end position="135"/>
    </location>
</feature>
<dbReference type="PROSITE" id="PS00178">
    <property type="entry name" value="AA_TRNA_LIGASE_I"/>
    <property type="match status" value="1"/>
</dbReference>
<dbReference type="PRINTS" id="PR01041">
    <property type="entry name" value="TRNASYNTHMET"/>
</dbReference>
<dbReference type="InterPro" id="IPR001412">
    <property type="entry name" value="aa-tRNA-synth_I_CS"/>
</dbReference>
<evidence type="ECO:0000256" key="5">
    <source>
        <dbReference type="ARBA" id="ARBA00022490"/>
    </source>
</evidence>
<dbReference type="AlphaFoldDB" id="A0A934RJY5"/>